<dbReference type="SUPFAM" id="SSF52172">
    <property type="entry name" value="CheY-like"/>
    <property type="match status" value="1"/>
</dbReference>
<feature type="modified residue" description="4-aspartylphosphate" evidence="9">
    <location>
        <position position="54"/>
    </location>
</feature>
<proteinExistence type="predicted"/>
<dbReference type="Pfam" id="PF20714">
    <property type="entry name" value="HTH_64"/>
    <property type="match status" value="1"/>
</dbReference>
<dbReference type="KEGG" id="bko:CKF48_05720"/>
<dbReference type="RefSeq" id="WP_095373527.1">
    <property type="nucleotide sequence ID" value="NZ_CP022983.1"/>
</dbReference>
<dbReference type="GO" id="GO:0005737">
    <property type="term" value="C:cytoplasm"/>
    <property type="evidence" value="ECO:0007669"/>
    <property type="project" value="UniProtKB-SubCell"/>
</dbReference>
<keyword evidence="2" id="KW-0963">Cytoplasm</keyword>
<evidence type="ECO:0000313" key="12">
    <source>
        <dbReference type="Proteomes" id="UP000215137"/>
    </source>
</evidence>
<keyword evidence="8" id="KW-0804">Transcription</keyword>
<dbReference type="InterPro" id="IPR024187">
    <property type="entry name" value="Sig_transdc_resp-reg_cit/mal"/>
</dbReference>
<dbReference type="Proteomes" id="UP000215137">
    <property type="component" value="Chromosome"/>
</dbReference>
<dbReference type="GO" id="GO:0000156">
    <property type="term" value="F:phosphorelay response regulator activity"/>
    <property type="evidence" value="ECO:0007669"/>
    <property type="project" value="TreeGrafter"/>
</dbReference>
<evidence type="ECO:0000256" key="2">
    <source>
        <dbReference type="ARBA" id="ARBA00022490"/>
    </source>
</evidence>
<dbReference type="PANTHER" id="PTHR45526:SF6">
    <property type="entry name" value="TRANSCRIPTIONAL REGULATORY PROTEIN CITT"/>
    <property type="match status" value="1"/>
</dbReference>
<keyword evidence="6 11" id="KW-0238">DNA-binding</keyword>
<evidence type="ECO:0000256" key="1">
    <source>
        <dbReference type="ARBA" id="ARBA00004496"/>
    </source>
</evidence>
<keyword evidence="4" id="KW-0902">Two-component regulatory system</keyword>
<gene>
    <name evidence="11" type="ORF">CKF48_05720</name>
</gene>
<evidence type="ECO:0000313" key="11">
    <source>
        <dbReference type="EMBL" id="ASV69963.1"/>
    </source>
</evidence>
<evidence type="ECO:0000259" key="10">
    <source>
        <dbReference type="PROSITE" id="PS50110"/>
    </source>
</evidence>
<dbReference type="InterPro" id="IPR051271">
    <property type="entry name" value="2C-system_Tx_regulators"/>
</dbReference>
<dbReference type="InterPro" id="IPR011006">
    <property type="entry name" value="CheY-like_superfamily"/>
</dbReference>
<evidence type="ECO:0000256" key="3">
    <source>
        <dbReference type="ARBA" id="ARBA00022553"/>
    </source>
</evidence>
<dbReference type="EMBL" id="CP022983">
    <property type="protein sequence ID" value="ASV69963.1"/>
    <property type="molecule type" value="Genomic_DNA"/>
</dbReference>
<comment type="subcellular location">
    <subcellularLocation>
        <location evidence="1">Cytoplasm</location>
    </subcellularLocation>
</comment>
<dbReference type="GO" id="GO:0003700">
    <property type="term" value="F:DNA-binding transcription factor activity"/>
    <property type="evidence" value="ECO:0007669"/>
    <property type="project" value="InterPro"/>
</dbReference>
<dbReference type="AlphaFoldDB" id="A0A248TP12"/>
<dbReference type="PANTHER" id="PTHR45526">
    <property type="entry name" value="TRANSCRIPTIONAL REGULATORY PROTEIN DPIA"/>
    <property type="match status" value="1"/>
</dbReference>
<evidence type="ECO:0000256" key="4">
    <source>
        <dbReference type="ARBA" id="ARBA00023012"/>
    </source>
</evidence>
<dbReference type="Gene3D" id="3.40.50.2300">
    <property type="match status" value="1"/>
</dbReference>
<keyword evidence="7" id="KW-0010">Activator</keyword>
<accession>A0A248TP12</accession>
<keyword evidence="3 9" id="KW-0597">Phosphoprotein</keyword>
<dbReference type="PIRSF" id="PIRSF006171">
    <property type="entry name" value="RR_citrat_malat"/>
    <property type="match status" value="1"/>
</dbReference>
<evidence type="ECO:0000256" key="9">
    <source>
        <dbReference type="PROSITE-ProRule" id="PRU00169"/>
    </source>
</evidence>
<evidence type="ECO:0000256" key="7">
    <source>
        <dbReference type="ARBA" id="ARBA00023159"/>
    </source>
</evidence>
<dbReference type="InterPro" id="IPR048714">
    <property type="entry name" value="DpiA-like_HTH"/>
</dbReference>
<keyword evidence="12" id="KW-1185">Reference proteome</keyword>
<name>A0A248TP12_9BACI</name>
<dbReference type="PROSITE" id="PS50110">
    <property type="entry name" value="RESPONSE_REGULATORY"/>
    <property type="match status" value="1"/>
</dbReference>
<dbReference type="InterPro" id="IPR001789">
    <property type="entry name" value="Sig_transdc_resp-reg_receiver"/>
</dbReference>
<evidence type="ECO:0000256" key="6">
    <source>
        <dbReference type="ARBA" id="ARBA00023125"/>
    </source>
</evidence>
<dbReference type="Pfam" id="PF00072">
    <property type="entry name" value="Response_reg"/>
    <property type="match status" value="1"/>
</dbReference>
<sequence length="225" mass="25636">MINVAIAEDDYRIAQLHEEYITRIDGMKVIGTGLNAHAMMELLQQHPVDLLLMDIYMPDRLGIDLLEEIREKYPLVDIILITAANEKDYLLKALKYGVISYLIKPVSLDVFIATLERYKEEKGKFASVTEVNQQVADYFFGRTQTDILHKQTGLPAGIDHVTLEKVRSILQKGGTGLTADKVGEKMGASRTTARRYLEYLVSINKAYVEQVYGVVGRPERNYFYR</sequence>
<keyword evidence="5" id="KW-0805">Transcription regulation</keyword>
<dbReference type="GO" id="GO:0003677">
    <property type="term" value="F:DNA binding"/>
    <property type="evidence" value="ECO:0007669"/>
    <property type="project" value="UniProtKB-KW"/>
</dbReference>
<reference evidence="11 12" key="1">
    <citation type="submission" date="2017-08" db="EMBL/GenBank/DDBJ databases">
        <title>Complete Genome Sequence of Bacillus kochii Oregon-R-modENCODE STRAIN BDGP4, isolated from Drosophila melanogaster gut.</title>
        <authorList>
            <person name="Wan K.H."/>
            <person name="Yu C."/>
            <person name="Park S."/>
            <person name="Hammonds A.S."/>
            <person name="Booth B.W."/>
            <person name="Celniker S.E."/>
        </authorList>
    </citation>
    <scope>NUCLEOTIDE SEQUENCE [LARGE SCALE GENOMIC DNA]</scope>
    <source>
        <strain evidence="11 12">BDGP4</strain>
    </source>
</reference>
<dbReference type="SMART" id="SM00448">
    <property type="entry name" value="REC"/>
    <property type="match status" value="1"/>
</dbReference>
<feature type="domain" description="Response regulatory" evidence="10">
    <location>
        <begin position="3"/>
        <end position="119"/>
    </location>
</feature>
<organism evidence="11 12">
    <name type="scientific">Cytobacillus kochii</name>
    <dbReference type="NCBI Taxonomy" id="859143"/>
    <lineage>
        <taxon>Bacteria</taxon>
        <taxon>Bacillati</taxon>
        <taxon>Bacillota</taxon>
        <taxon>Bacilli</taxon>
        <taxon>Bacillales</taxon>
        <taxon>Bacillaceae</taxon>
        <taxon>Cytobacillus</taxon>
    </lineage>
</organism>
<protein>
    <submittedName>
        <fullName evidence="11">DNA-binding response regulator</fullName>
    </submittedName>
</protein>
<evidence type="ECO:0000256" key="8">
    <source>
        <dbReference type="ARBA" id="ARBA00023163"/>
    </source>
</evidence>
<evidence type="ECO:0000256" key="5">
    <source>
        <dbReference type="ARBA" id="ARBA00023015"/>
    </source>
</evidence>